<evidence type="ECO:0000313" key="2">
    <source>
        <dbReference type="Proteomes" id="UP001155240"/>
    </source>
</evidence>
<gene>
    <name evidence="1" type="ORF">NB037_07815</name>
</gene>
<comment type="caution">
    <text evidence="1">The sequence shown here is derived from an EMBL/GenBank/DDBJ whole genome shotgun (WGS) entry which is preliminary data.</text>
</comment>
<dbReference type="AlphaFoldDB" id="A0A9X2DWZ4"/>
<dbReference type="Proteomes" id="UP001155240">
    <property type="component" value="Unassembled WGS sequence"/>
</dbReference>
<dbReference type="EMBL" id="JAMRYM010000023">
    <property type="protein sequence ID" value="MCM6762322.1"/>
    <property type="molecule type" value="Genomic_DNA"/>
</dbReference>
<keyword evidence="2" id="KW-1185">Reference proteome</keyword>
<proteinExistence type="predicted"/>
<reference evidence="1" key="1">
    <citation type="submission" date="2022-06" db="EMBL/GenBank/DDBJ databases">
        <title>Whole genome shotgun sequencing (WGS) of Rathayibacter sp. ZW T2_19, isolated from stored onions (Allium cepa).</title>
        <authorList>
            <person name="Stoll D.A."/>
            <person name="Huch M."/>
        </authorList>
    </citation>
    <scope>NUCLEOTIDE SEQUENCE</scope>
    <source>
        <strain evidence="1">ZW T2_19</strain>
    </source>
</reference>
<organism evidence="1 2">
    <name type="scientific">Rathayibacter rubneri</name>
    <dbReference type="NCBI Taxonomy" id="2950106"/>
    <lineage>
        <taxon>Bacteria</taxon>
        <taxon>Bacillati</taxon>
        <taxon>Actinomycetota</taxon>
        <taxon>Actinomycetes</taxon>
        <taxon>Micrococcales</taxon>
        <taxon>Microbacteriaceae</taxon>
        <taxon>Rathayibacter</taxon>
    </lineage>
</organism>
<protein>
    <submittedName>
        <fullName evidence="1">Uncharacterized protein</fullName>
    </submittedName>
</protein>
<accession>A0A9X2DWZ4</accession>
<dbReference type="InterPro" id="IPR054202">
    <property type="entry name" value="DUF6907"/>
</dbReference>
<dbReference type="RefSeq" id="WP_251944843.1">
    <property type="nucleotide sequence ID" value="NZ_JAMRYM010000023.1"/>
</dbReference>
<sequence length="108" mass="11413">MDGRQDGERNDGCPEWCAGEHDDIGGRAERLHRSAASSVPLVQWPDRGPLGRPEALLVHVSLCRPGPAGEVRVRLEADDLGVVDLDLSGAARLAGAIDASLLLGRAAR</sequence>
<name>A0A9X2DWZ4_9MICO</name>
<evidence type="ECO:0000313" key="1">
    <source>
        <dbReference type="EMBL" id="MCM6762322.1"/>
    </source>
</evidence>
<dbReference type="Pfam" id="PF21848">
    <property type="entry name" value="DUF6907"/>
    <property type="match status" value="1"/>
</dbReference>